<dbReference type="AlphaFoldDB" id="A0A4R6JAD7"/>
<name>A0A4R6JAD7_9ACTN</name>
<accession>A0A4R6JAD7</accession>
<keyword evidence="2" id="KW-1185">Reference proteome</keyword>
<gene>
    <name evidence="1" type="ORF">C8E87_6849</name>
</gene>
<sequence>MQTTSAAARLSCRRGLGQAGPHAFAETGRVEFAAEEREHHFRFADRPEASRKTELGPAVTTAEIARAVEFPGQPAPSTAMTAASGPACESRRVSVDEEIARFDWPRVRTYLGYAEMVPGALRGLATAADDREAAHFGAWIERILLSEAGPCEGCAPVATVIVAALPEMTPAGHAAALDVLSLIASAEISGPAHEQIGTVDVAEIRRAVATGFPHYLAVLRSDSSPTAELHSCVDLLDVLAFYDRSLAPAAITALKAVRTNDHAPDLTVAIDNTLTDLADS</sequence>
<evidence type="ECO:0000313" key="1">
    <source>
        <dbReference type="EMBL" id="TDO31425.1"/>
    </source>
</evidence>
<comment type="caution">
    <text evidence="1">The sequence shown here is derived from an EMBL/GenBank/DDBJ whole genome shotgun (WGS) entry which is preliminary data.</text>
</comment>
<dbReference type="Proteomes" id="UP000294901">
    <property type="component" value="Unassembled WGS sequence"/>
</dbReference>
<organism evidence="1 2">
    <name type="scientific">Paractinoplanes brasiliensis</name>
    <dbReference type="NCBI Taxonomy" id="52695"/>
    <lineage>
        <taxon>Bacteria</taxon>
        <taxon>Bacillati</taxon>
        <taxon>Actinomycetota</taxon>
        <taxon>Actinomycetes</taxon>
        <taxon>Micromonosporales</taxon>
        <taxon>Micromonosporaceae</taxon>
        <taxon>Paractinoplanes</taxon>
    </lineage>
</organism>
<proteinExistence type="predicted"/>
<evidence type="ECO:0000313" key="2">
    <source>
        <dbReference type="Proteomes" id="UP000294901"/>
    </source>
</evidence>
<dbReference type="EMBL" id="SNWR01000002">
    <property type="protein sequence ID" value="TDO31425.1"/>
    <property type="molecule type" value="Genomic_DNA"/>
</dbReference>
<reference evidence="1 2" key="1">
    <citation type="submission" date="2019-03" db="EMBL/GenBank/DDBJ databases">
        <title>Sequencing the genomes of 1000 actinobacteria strains.</title>
        <authorList>
            <person name="Klenk H.-P."/>
        </authorList>
    </citation>
    <scope>NUCLEOTIDE SEQUENCE [LARGE SCALE GENOMIC DNA]</scope>
    <source>
        <strain evidence="1 2">DSM 43805</strain>
    </source>
</reference>
<protein>
    <submittedName>
        <fullName evidence="1">Uncharacterized protein</fullName>
    </submittedName>
</protein>